<feature type="transmembrane region" description="Helical" evidence="8">
    <location>
        <begin position="69"/>
        <end position="93"/>
    </location>
</feature>
<dbReference type="Pfam" id="PF00528">
    <property type="entry name" value="BPD_transp_1"/>
    <property type="match status" value="1"/>
</dbReference>
<evidence type="ECO:0000256" key="4">
    <source>
        <dbReference type="ARBA" id="ARBA00022475"/>
    </source>
</evidence>
<dbReference type="CDD" id="cd06261">
    <property type="entry name" value="TM_PBP2"/>
    <property type="match status" value="1"/>
</dbReference>
<feature type="transmembrane region" description="Helical" evidence="8">
    <location>
        <begin position="34"/>
        <end position="57"/>
    </location>
</feature>
<evidence type="ECO:0000256" key="8">
    <source>
        <dbReference type="RuleBase" id="RU363032"/>
    </source>
</evidence>
<feature type="transmembrane region" description="Helical" evidence="8">
    <location>
        <begin position="160"/>
        <end position="186"/>
    </location>
</feature>
<evidence type="ECO:0000313" key="11">
    <source>
        <dbReference type="Proteomes" id="UP000254572"/>
    </source>
</evidence>
<protein>
    <submittedName>
        <fullName evidence="10">D-methionine transport system permease protein metI</fullName>
    </submittedName>
</protein>
<reference evidence="10 11" key="1">
    <citation type="submission" date="2018-06" db="EMBL/GenBank/DDBJ databases">
        <authorList>
            <consortium name="Pathogen Informatics"/>
            <person name="Doyle S."/>
        </authorList>
    </citation>
    <scope>NUCLEOTIDE SEQUENCE [LARGE SCALE GENOMIC DNA]</scope>
    <source>
        <strain evidence="10 11">NCTC13294</strain>
    </source>
</reference>
<dbReference type="PROSITE" id="PS50928">
    <property type="entry name" value="ABC_TM1"/>
    <property type="match status" value="1"/>
</dbReference>
<feature type="transmembrane region" description="Helical" evidence="8">
    <location>
        <begin position="206"/>
        <end position="225"/>
    </location>
</feature>
<evidence type="ECO:0000259" key="9">
    <source>
        <dbReference type="PROSITE" id="PS50928"/>
    </source>
</evidence>
<name>A0A381EBD7_9GAMM</name>
<dbReference type="RefSeq" id="WP_115612028.1">
    <property type="nucleotide sequence ID" value="NZ_JBHLZC010000002.1"/>
</dbReference>
<feature type="transmembrane region" description="Helical" evidence="8">
    <location>
        <begin position="7"/>
        <end position="28"/>
    </location>
</feature>
<evidence type="ECO:0000256" key="6">
    <source>
        <dbReference type="ARBA" id="ARBA00022989"/>
    </source>
</evidence>
<keyword evidence="4" id="KW-1003">Cell membrane</keyword>
<organism evidence="10 11">
    <name type="scientific">Cardiobacterium valvarum</name>
    <dbReference type="NCBI Taxonomy" id="194702"/>
    <lineage>
        <taxon>Bacteria</taxon>
        <taxon>Pseudomonadati</taxon>
        <taxon>Pseudomonadota</taxon>
        <taxon>Gammaproteobacteria</taxon>
        <taxon>Cardiobacteriales</taxon>
        <taxon>Cardiobacteriaceae</taxon>
        <taxon>Cardiobacterium</taxon>
    </lineage>
</organism>
<evidence type="ECO:0000313" key="10">
    <source>
        <dbReference type="EMBL" id="SUX24331.1"/>
    </source>
</evidence>
<keyword evidence="6 8" id="KW-1133">Transmembrane helix</keyword>
<accession>A0A381EBD7</accession>
<keyword evidence="11" id="KW-1185">Reference proteome</keyword>
<evidence type="ECO:0000256" key="7">
    <source>
        <dbReference type="ARBA" id="ARBA00023136"/>
    </source>
</evidence>
<dbReference type="InterPro" id="IPR000515">
    <property type="entry name" value="MetI-like"/>
</dbReference>
<proteinExistence type="inferred from homology"/>
<keyword evidence="5 8" id="KW-0812">Transmembrane</keyword>
<dbReference type="EMBL" id="UFUW01000001">
    <property type="protein sequence ID" value="SUX24331.1"/>
    <property type="molecule type" value="Genomic_DNA"/>
</dbReference>
<dbReference type="PANTHER" id="PTHR30450:SF1">
    <property type="entry name" value="D-METHIONINE TRANSPORT SYSTEM PERMEASE PROTEIN METI-RELATED"/>
    <property type="match status" value="1"/>
</dbReference>
<keyword evidence="3 8" id="KW-0813">Transport</keyword>
<feature type="domain" description="ABC transmembrane type-1" evidence="9">
    <location>
        <begin position="31"/>
        <end position="225"/>
    </location>
</feature>
<dbReference type="PANTHER" id="PTHR30450">
    <property type="entry name" value="ABC TRANSPORTER PERMEASE"/>
    <property type="match status" value="1"/>
</dbReference>
<dbReference type="InterPro" id="IPR051322">
    <property type="entry name" value="AA_ABC_Transporter_Permease"/>
</dbReference>
<comment type="subcellular location">
    <subcellularLocation>
        <location evidence="1 8">Cell membrane</location>
        <topology evidence="1 8">Multi-pass membrane protein</topology>
    </subcellularLocation>
</comment>
<dbReference type="AlphaFoldDB" id="A0A381EBD7"/>
<dbReference type="OrthoDB" id="9793490at2"/>
<dbReference type="GO" id="GO:0048473">
    <property type="term" value="P:D-methionine transmembrane transport"/>
    <property type="evidence" value="ECO:0007669"/>
    <property type="project" value="TreeGrafter"/>
</dbReference>
<dbReference type="FunFam" id="1.10.3720.10:FF:000002">
    <property type="entry name" value="D-methionine ABC transporter permease MetI"/>
    <property type="match status" value="1"/>
</dbReference>
<dbReference type="SUPFAM" id="SSF161098">
    <property type="entry name" value="MetI-like"/>
    <property type="match status" value="1"/>
</dbReference>
<feature type="transmembrane region" description="Helical" evidence="8">
    <location>
        <begin position="99"/>
        <end position="123"/>
    </location>
</feature>
<dbReference type="GO" id="GO:0005886">
    <property type="term" value="C:plasma membrane"/>
    <property type="evidence" value="ECO:0007669"/>
    <property type="project" value="UniProtKB-SubCell"/>
</dbReference>
<comment type="similarity">
    <text evidence="2">Belongs to the binding-protein-dependent transport system permease family. CysTW subfamily.</text>
</comment>
<dbReference type="Proteomes" id="UP000254572">
    <property type="component" value="Unassembled WGS sequence"/>
</dbReference>
<evidence type="ECO:0000256" key="5">
    <source>
        <dbReference type="ARBA" id="ARBA00022692"/>
    </source>
</evidence>
<dbReference type="NCBIfam" id="NF008049">
    <property type="entry name" value="PRK10782.1"/>
    <property type="match status" value="1"/>
</dbReference>
<gene>
    <name evidence="10" type="primary">metI</name>
    <name evidence="10" type="ORF">NCTC13294_01813</name>
</gene>
<evidence type="ECO:0000256" key="2">
    <source>
        <dbReference type="ARBA" id="ARBA00007069"/>
    </source>
</evidence>
<dbReference type="Gene3D" id="1.10.3720.10">
    <property type="entry name" value="MetI-like"/>
    <property type="match status" value="1"/>
</dbReference>
<keyword evidence="7 8" id="KW-0472">Membrane</keyword>
<sequence>MLNNLQQYWGAFTAWLHALIGDTAWLMLVSACETLYMTLSATLIAAIFGTLLGLILYATRRGRFLANPYVYYPLGIIVNIGRSIPYIILALWIVPFTRFIVGVSIGNTAAIVPLTLSAVPFIARMVENMLNEVPGGLIEAAQAMGASPTQIMRKVLLPEALPGIINALTITLIALIGYSAIAGALGAGGLGKVAYAYGYQRYRPDIMLYTVCIIVVLVQNIQWLGDALARRFDHR</sequence>
<evidence type="ECO:0000256" key="3">
    <source>
        <dbReference type="ARBA" id="ARBA00022448"/>
    </source>
</evidence>
<evidence type="ECO:0000256" key="1">
    <source>
        <dbReference type="ARBA" id="ARBA00004651"/>
    </source>
</evidence>
<dbReference type="InterPro" id="IPR035906">
    <property type="entry name" value="MetI-like_sf"/>
</dbReference>